<dbReference type="EMBL" id="QDKP01000024">
    <property type="protein sequence ID" value="PVM84784.1"/>
    <property type="molecule type" value="Genomic_DNA"/>
</dbReference>
<proteinExistence type="predicted"/>
<accession>A0A2T9JM92</accession>
<dbReference type="AlphaFoldDB" id="A0A2T9JM92"/>
<evidence type="ECO:0000313" key="1">
    <source>
        <dbReference type="EMBL" id="PVM84784.1"/>
    </source>
</evidence>
<organism evidence="1 2">
    <name type="scientific">Caulobacter radicis</name>
    <dbReference type="NCBI Taxonomy" id="2172650"/>
    <lineage>
        <taxon>Bacteria</taxon>
        <taxon>Pseudomonadati</taxon>
        <taxon>Pseudomonadota</taxon>
        <taxon>Alphaproteobacteria</taxon>
        <taxon>Caulobacterales</taxon>
        <taxon>Caulobacteraceae</taxon>
        <taxon>Caulobacter</taxon>
    </lineage>
</organism>
<name>A0A2T9JM92_9CAUL</name>
<sequence>MTVDARVLLGGEVEALDRIWDRLGAARTFVGRDDDLVASMDQLADVTGRLAAPIGRASARSAA</sequence>
<reference evidence="1 2" key="1">
    <citation type="submission" date="2018-04" db="EMBL/GenBank/DDBJ databases">
        <title>The genome sequence of Caulobacter sp. 736.</title>
        <authorList>
            <person name="Gao J."/>
            <person name="Sun J."/>
        </authorList>
    </citation>
    <scope>NUCLEOTIDE SEQUENCE [LARGE SCALE GENOMIC DNA]</scope>
    <source>
        <strain evidence="1 2">736</strain>
    </source>
</reference>
<gene>
    <name evidence="1" type="ORF">DDF65_08055</name>
</gene>
<dbReference type="RefSeq" id="WP_116566241.1">
    <property type="nucleotide sequence ID" value="NZ_QDKP01000024.1"/>
</dbReference>
<dbReference type="Proteomes" id="UP000244913">
    <property type="component" value="Unassembled WGS sequence"/>
</dbReference>
<evidence type="ECO:0000313" key="2">
    <source>
        <dbReference type="Proteomes" id="UP000244913"/>
    </source>
</evidence>
<keyword evidence="2" id="KW-1185">Reference proteome</keyword>
<comment type="caution">
    <text evidence="1">The sequence shown here is derived from an EMBL/GenBank/DDBJ whole genome shotgun (WGS) entry which is preliminary data.</text>
</comment>
<protein>
    <submittedName>
        <fullName evidence="1">Uncharacterized protein</fullName>
    </submittedName>
</protein>